<gene>
    <name evidence="2" type="ORF">FMV2238Y02_18890</name>
</gene>
<protein>
    <submittedName>
        <fullName evidence="2">Uncharacterized protein</fullName>
    </submittedName>
</protein>
<sequence>MTEAESEQPSIQYGLSSLVEFEENPQSSMSGQHQGEMTTIKDTKVSSDKPEDKLSNEDTGKNRKDEQKK</sequence>
<accession>A0A3P5XRQ3</accession>
<keyword evidence="3" id="KW-1185">Reference proteome</keyword>
<evidence type="ECO:0000256" key="1">
    <source>
        <dbReference type="SAM" id="MobiDB-lite"/>
    </source>
</evidence>
<evidence type="ECO:0000313" key="3">
    <source>
        <dbReference type="Proteomes" id="UP000280759"/>
    </source>
</evidence>
<dbReference type="RefSeq" id="WP_125074757.1">
    <property type="nucleotide sequence ID" value="NZ_CP053792.1"/>
</dbReference>
<feature type="compositionally biased region" description="Polar residues" evidence="1">
    <location>
        <begin position="24"/>
        <end position="37"/>
    </location>
</feature>
<reference evidence="2 3" key="1">
    <citation type="submission" date="2018-10" db="EMBL/GenBank/DDBJ databases">
        <authorList>
            <consortium name="Molecular Microbiology and Infection Unit (UMMI)"/>
            <person name="Machado M."/>
        </authorList>
    </citation>
    <scope>NUCLEOTIDE SEQUENCE [LARGE SCALE GENOMIC DNA]</scope>
    <source>
        <strain evidence="2">FMV2238.02</strain>
    </source>
</reference>
<evidence type="ECO:0000313" key="2">
    <source>
        <dbReference type="EMBL" id="VDC43388.1"/>
    </source>
</evidence>
<dbReference type="EMBL" id="UXEP01000035">
    <property type="protein sequence ID" value="VDC43388.1"/>
    <property type="molecule type" value="Genomic_DNA"/>
</dbReference>
<feature type="compositionally biased region" description="Basic and acidic residues" evidence="1">
    <location>
        <begin position="39"/>
        <end position="69"/>
    </location>
</feature>
<name>A0A3P5XRQ3_STRCB</name>
<dbReference type="Proteomes" id="UP000280759">
    <property type="component" value="Unassembled WGS sequence"/>
</dbReference>
<feature type="region of interest" description="Disordered" evidence="1">
    <location>
        <begin position="1"/>
        <end position="69"/>
    </location>
</feature>
<organism evidence="2 3">
    <name type="scientific">Streptococcus canis</name>
    <dbReference type="NCBI Taxonomy" id="1329"/>
    <lineage>
        <taxon>Bacteria</taxon>
        <taxon>Bacillati</taxon>
        <taxon>Bacillota</taxon>
        <taxon>Bacilli</taxon>
        <taxon>Lactobacillales</taxon>
        <taxon>Streptococcaceae</taxon>
        <taxon>Streptococcus</taxon>
    </lineage>
</organism>
<dbReference type="AlphaFoldDB" id="A0A3P5XRQ3"/>
<proteinExistence type="predicted"/>